<evidence type="ECO:0000313" key="2">
    <source>
        <dbReference type="Proteomes" id="UP000054324"/>
    </source>
</evidence>
<sequence>MKLQNVCIQLPVYSPGEYVRVPVLPVRIFVTAPSAGCKPSTNWSDSNWRRDTPSSVGKARSNNCCRPLKNTVGSDPGAILAALNCLIASWRSAGVSNYAEAAGMDTDRGKSFKSADQKWPFIGASMSIEAMFGRNHAALFKQQFL</sequence>
<dbReference type="EMBL" id="KL597044">
    <property type="protein sequence ID" value="KER20554.1"/>
    <property type="molecule type" value="Genomic_DNA"/>
</dbReference>
<gene>
    <name evidence="1" type="ORF">T265_10925</name>
</gene>
<dbReference type="CTD" id="20325093"/>
<dbReference type="RefSeq" id="XP_009175705.1">
    <property type="nucleotide sequence ID" value="XM_009177441.1"/>
</dbReference>
<name>A0A074ZZF1_OPIVI</name>
<dbReference type="GeneID" id="20325093"/>
<accession>A0A074ZZF1</accession>
<dbReference type="Proteomes" id="UP000054324">
    <property type="component" value="Unassembled WGS sequence"/>
</dbReference>
<keyword evidence="2" id="KW-1185">Reference proteome</keyword>
<proteinExistence type="predicted"/>
<dbReference type="AlphaFoldDB" id="A0A074ZZF1"/>
<dbReference type="KEGG" id="ovi:T265_10925"/>
<organism evidence="1 2">
    <name type="scientific">Opisthorchis viverrini</name>
    <name type="common">Southeast Asian liver fluke</name>
    <dbReference type="NCBI Taxonomy" id="6198"/>
    <lineage>
        <taxon>Eukaryota</taxon>
        <taxon>Metazoa</taxon>
        <taxon>Spiralia</taxon>
        <taxon>Lophotrochozoa</taxon>
        <taxon>Platyhelminthes</taxon>
        <taxon>Trematoda</taxon>
        <taxon>Digenea</taxon>
        <taxon>Opisthorchiida</taxon>
        <taxon>Opisthorchiata</taxon>
        <taxon>Opisthorchiidae</taxon>
        <taxon>Opisthorchis</taxon>
    </lineage>
</organism>
<dbReference type="OrthoDB" id="10658966at2759"/>
<protein>
    <submittedName>
        <fullName evidence="1">Uncharacterized protein</fullName>
    </submittedName>
</protein>
<evidence type="ECO:0000313" key="1">
    <source>
        <dbReference type="EMBL" id="KER20554.1"/>
    </source>
</evidence>
<reference evidence="1 2" key="1">
    <citation type="submission" date="2013-11" db="EMBL/GenBank/DDBJ databases">
        <title>Opisthorchis viverrini - life in the bile duct.</title>
        <authorList>
            <person name="Young N.D."/>
            <person name="Nagarajan N."/>
            <person name="Lin S.J."/>
            <person name="Korhonen P.K."/>
            <person name="Jex A.R."/>
            <person name="Hall R.S."/>
            <person name="Safavi-Hemami H."/>
            <person name="Kaewkong W."/>
            <person name="Bertrand D."/>
            <person name="Gao S."/>
            <person name="Seet Q."/>
            <person name="Wongkham S."/>
            <person name="Teh B.T."/>
            <person name="Wongkham C."/>
            <person name="Intapan P.M."/>
            <person name="Maleewong W."/>
            <person name="Yang X."/>
            <person name="Hu M."/>
            <person name="Wang Z."/>
            <person name="Hofmann A."/>
            <person name="Sternberg P.W."/>
            <person name="Tan P."/>
            <person name="Wang J."/>
            <person name="Gasser R.B."/>
        </authorList>
    </citation>
    <scope>NUCLEOTIDE SEQUENCE [LARGE SCALE GENOMIC DNA]</scope>
</reference>